<dbReference type="InterPro" id="IPR043555">
    <property type="entry name" value="SRPX-like"/>
</dbReference>
<reference evidence="4 5" key="1">
    <citation type="journal article" date="2013" name="Int. J. Syst. Evol. Microbiol.">
        <title>Ilumatobacter nonamiense sp. nov. and Ilumatobacter coccineum sp. nov., isolated from seashore sand.</title>
        <authorList>
            <person name="Matsumoto A."/>
            <person name="Kasai H."/>
            <person name="Matsuo Y."/>
            <person name="Shizuri Y."/>
            <person name="Ichikawa N."/>
            <person name="Fujita N."/>
            <person name="Omura S."/>
            <person name="Takahashi Y."/>
        </authorList>
    </citation>
    <scope>NUCLEOTIDE SEQUENCE [LARGE SCALE GENOMIC DNA]</scope>
    <source>
        <strain evidence="5">NBRC 103263 / KCTC 29153 / YM16-304</strain>
    </source>
</reference>
<evidence type="ECO:0000256" key="2">
    <source>
        <dbReference type="SAM" id="SignalP"/>
    </source>
</evidence>
<dbReference type="PANTHER" id="PTHR46343">
    <property type="entry name" value="HYR DOMAIN-CONTAINING PROTEIN"/>
    <property type="match status" value="1"/>
</dbReference>
<sequence>MRTHRLLALALVGTTGIITTASDAPASADISPDITQLDLVGPAGSETFGADVLVLSNGNYVVTDVLHDEGGVADVGAVHLYDGMSDTVISTLTGSTASDEVGSGGIFEVGDSNFVVASGDWDNGGVVDAGAVTWVDGEIGLSGTVSATNSFIGSAASEWVGSGPIVVLTNGNFVVGNGRWDGGKGAVTLIDGNVGMIGSATSSNSLVGVTTDDGVGYDTPVALTNGSFVVGSSTFSAIGANGGAATWSDGEVGVTGPITEFNSLLGEAGDEVGSRITPLTDGDYVVESEYWDGAGNDYGAATWGNGEGGTVGMVDATNSLVGSSDDDLVGRSVFPLTNGNYVVASQYWDGPGTDLGAVTWGDGDGGTVGEVSDSNSLVGSDNDDRISNGGIFLLTNGNYVVSSTLWDGAGADLGAATWGDGATGSTVGEVSAANSLIGEFDDDYISSSGITVLTNGNYVVNSPDRNTSDLRTNTGAVTWGDGNGGTVGVVDASNSLIGGDDYDGIAVGTQTIALTNGHWVTASLLWDGEPGKPNVGAVTWGNGESGTVGEVTLANSLTGPDQFDFVGGGGLYALPTGDYLVASPLVDGDGVDRGAITWGNGNGGTTGVVSAANSLVGTADNDRVGNVRVTVLDDGDYVVRTPGWGADNLGAVTFGSGSGGVTGPITSANSLVGTSVNDAVGNVEIVDLDIGGYLVGTTSWDDAGSPDAGAVTFGRDSLGVAGAINASNSVIGTPSGVIRLDTAATRTTSGDSYPVPTFQNRVLLMRLDREPAFATTPPDVDVEIADDETSAVVTYTSPAADDVRDGPITSSCTPASGSTFPIGDTVVTCTATDSGGQTATTTFTVSVTVAAPDGPEVVSLNPGRVFASRASDETVDDLFQGDGRIAAGDFVEVDINGRAGVADDAQAVVMNVTAINPSGRGFVTTYPCGDRPLASSLNYGSAGAVVGNELVAKLSADGSVCVYTSAETDLTIDVVGYVPSWSDVISVDPARVYATRASDETVDGQQEAEGRVDAGSFIEVDIAGRGGVAASGAGAVVMNITAINPSGRGFITVYPCGDRPLASSLNYGAAGAVVGNELIAKLSATGSVCAYSSAETDLTVDVVGYVPSSSAATSVDPGRVYATRTSDETVDEEQQATGRIDAGEFVEVDIAGRAGVPASGAGAVVMNITAINPSGRGFITTYPCGTRPLASSLNYGSAGAVVGNELVAKLSADGTVCVFSSAATDLTVDVVGYIPA</sequence>
<evidence type="ECO:0000313" key="4">
    <source>
        <dbReference type="EMBL" id="BAN03865.1"/>
    </source>
</evidence>
<organism evidence="4 5">
    <name type="scientific">Ilumatobacter coccineus (strain NBRC 103263 / KCTC 29153 / YM16-304)</name>
    <dbReference type="NCBI Taxonomy" id="1313172"/>
    <lineage>
        <taxon>Bacteria</taxon>
        <taxon>Bacillati</taxon>
        <taxon>Actinomycetota</taxon>
        <taxon>Acidimicrobiia</taxon>
        <taxon>Acidimicrobiales</taxon>
        <taxon>Ilumatobacteraceae</taxon>
        <taxon>Ilumatobacter</taxon>
    </lineage>
</organism>
<dbReference type="Proteomes" id="UP000011863">
    <property type="component" value="Chromosome"/>
</dbReference>
<dbReference type="InterPro" id="IPR003410">
    <property type="entry name" value="HYR_dom"/>
</dbReference>
<evidence type="ECO:0000256" key="1">
    <source>
        <dbReference type="ARBA" id="ARBA00022737"/>
    </source>
</evidence>
<dbReference type="KEGG" id="aym:YM304_35510"/>
<feature type="chain" id="PRO_5038952530" description="HYR domain-containing protein" evidence="2">
    <location>
        <begin position="22"/>
        <end position="1236"/>
    </location>
</feature>
<keyword evidence="5" id="KW-1185">Reference proteome</keyword>
<name>A0A6C7EFR9_ILUCY</name>
<proteinExistence type="predicted"/>
<keyword evidence="1" id="KW-0677">Repeat</keyword>
<dbReference type="AlphaFoldDB" id="A0A6C7EFR9"/>
<accession>A0A6C7EFR9</accession>
<feature type="signal peptide" evidence="2">
    <location>
        <begin position="1"/>
        <end position="21"/>
    </location>
</feature>
<dbReference type="Pfam" id="PF02494">
    <property type="entry name" value="HYR"/>
    <property type="match status" value="1"/>
</dbReference>
<protein>
    <recommendedName>
        <fullName evidence="3">HYR domain-containing protein</fullName>
    </recommendedName>
</protein>
<dbReference type="EMBL" id="AP012057">
    <property type="protein sequence ID" value="BAN03865.1"/>
    <property type="molecule type" value="Genomic_DNA"/>
</dbReference>
<keyword evidence="2" id="KW-0732">Signal</keyword>
<dbReference type="PANTHER" id="PTHR46343:SF2">
    <property type="entry name" value="SUSHI_VON WILLEBRAND FACTOR TYPE A_EGF_PENTRAXIN DOMAIN-CONTAINING 1"/>
    <property type="match status" value="1"/>
</dbReference>
<dbReference type="PROSITE" id="PS50825">
    <property type="entry name" value="HYR"/>
    <property type="match status" value="1"/>
</dbReference>
<dbReference type="Pfam" id="PF18888">
    <property type="entry name" value="DUF5650"/>
    <property type="match status" value="12"/>
</dbReference>
<evidence type="ECO:0000313" key="5">
    <source>
        <dbReference type="Proteomes" id="UP000011863"/>
    </source>
</evidence>
<dbReference type="InterPro" id="IPR043710">
    <property type="entry name" value="DUF5650"/>
</dbReference>
<evidence type="ECO:0000259" key="3">
    <source>
        <dbReference type="PROSITE" id="PS50825"/>
    </source>
</evidence>
<gene>
    <name evidence="4" type="ORF">YM304_35510</name>
</gene>
<feature type="domain" description="HYR" evidence="3">
    <location>
        <begin position="767"/>
        <end position="849"/>
    </location>
</feature>